<gene>
    <name evidence="1" type="ORF">D3218_17935</name>
</gene>
<sequence length="113" mass="12055">MQSIELRHQLSERRHALEERRSFCDRARADRLVALWAAGRLGLGDEAADAYADTVVRAGVNSPGGRGGFERIAADLAATPVHVETIRSHYAIAMADLDRPFGAATLAAASLGA</sequence>
<dbReference type="OrthoDB" id="9810387at2"/>
<reference evidence="2" key="1">
    <citation type="submission" date="2018-09" db="EMBL/GenBank/DDBJ databases">
        <authorList>
            <person name="Tuo L."/>
        </authorList>
    </citation>
    <scope>NUCLEOTIDE SEQUENCE [LARGE SCALE GENOMIC DNA]</scope>
    <source>
        <strain evidence="2">M2BS4Y-1</strain>
    </source>
</reference>
<evidence type="ECO:0000313" key="2">
    <source>
        <dbReference type="Proteomes" id="UP000265750"/>
    </source>
</evidence>
<dbReference type="Pfam" id="PF07345">
    <property type="entry name" value="ATPaseInh_sub_z"/>
    <property type="match status" value="1"/>
</dbReference>
<dbReference type="InterPro" id="IPR038293">
    <property type="entry name" value="ATPase_inh_sub_z_sf"/>
</dbReference>
<dbReference type="Proteomes" id="UP000265750">
    <property type="component" value="Unassembled WGS sequence"/>
</dbReference>
<organism evidence="1 2">
    <name type="scientific">Aureimonas flava</name>
    <dbReference type="NCBI Taxonomy" id="2320271"/>
    <lineage>
        <taxon>Bacteria</taxon>
        <taxon>Pseudomonadati</taxon>
        <taxon>Pseudomonadota</taxon>
        <taxon>Alphaproteobacteria</taxon>
        <taxon>Hyphomicrobiales</taxon>
        <taxon>Aurantimonadaceae</taxon>
        <taxon>Aureimonas</taxon>
    </lineage>
</organism>
<dbReference type="InterPro" id="IPR009945">
    <property type="entry name" value="ATPase_inh_sub_z"/>
</dbReference>
<keyword evidence="2" id="KW-1185">Reference proteome</keyword>
<dbReference type="RefSeq" id="WP_119541454.1">
    <property type="nucleotide sequence ID" value="NZ_QYRN01000012.1"/>
</dbReference>
<proteinExistence type="predicted"/>
<comment type="caution">
    <text evidence="1">The sequence shown here is derived from an EMBL/GenBank/DDBJ whole genome shotgun (WGS) entry which is preliminary data.</text>
</comment>
<evidence type="ECO:0000313" key="1">
    <source>
        <dbReference type="EMBL" id="RIX97963.1"/>
    </source>
</evidence>
<name>A0A3A1WIH8_9HYPH</name>
<dbReference type="EMBL" id="QYRN01000012">
    <property type="protein sequence ID" value="RIX97963.1"/>
    <property type="molecule type" value="Genomic_DNA"/>
</dbReference>
<dbReference type="AlphaFoldDB" id="A0A3A1WIH8"/>
<accession>A0A3A1WIH8</accession>
<protein>
    <submittedName>
        <fullName evidence="1">DUF1476 family protein</fullName>
    </submittedName>
</protein>
<dbReference type="Gene3D" id="1.10.790.20">
    <property type="entry name" value="Domain of unknown function DUF1476"/>
    <property type="match status" value="1"/>
</dbReference>